<gene>
    <name evidence="8" type="ORF">FEM54_27810</name>
</gene>
<reference evidence="8 9" key="1">
    <citation type="submission" date="2019-05" db="EMBL/GenBank/DDBJ databases">
        <title>Pseudomonas edaphica sp. nov., isolated from rhizospheric soil of Cistus ladanifer L. in Spain.</title>
        <authorList>
            <person name="Peix A."/>
        </authorList>
    </citation>
    <scope>NUCLEOTIDE SEQUENCE [LARGE SCALE GENOMIC DNA]</scope>
    <source>
        <strain evidence="8 9">RD25</strain>
    </source>
</reference>
<name>A0ABY2TX74_9PSED</name>
<organism evidence="8 9">
    <name type="scientific">Pseudomonas edaphica</name>
    <dbReference type="NCBI Taxonomy" id="2006980"/>
    <lineage>
        <taxon>Bacteria</taxon>
        <taxon>Pseudomonadati</taxon>
        <taxon>Pseudomonadota</taxon>
        <taxon>Gammaproteobacteria</taxon>
        <taxon>Pseudomonadales</taxon>
        <taxon>Pseudomonadaceae</taxon>
        <taxon>Pseudomonas</taxon>
    </lineage>
</organism>
<comment type="caution">
    <text evidence="8">The sequence shown here is derived from an EMBL/GenBank/DDBJ whole genome shotgun (WGS) entry which is preliminary data.</text>
</comment>
<comment type="function">
    <text evidence="6">Regulatory protein of the TOL plasmid xyl operons. XylS activates the xylXYZLTEGFJQKIH operon required for the degradation of toluene, m-xylene and p-xylene.</text>
</comment>
<evidence type="ECO:0000313" key="9">
    <source>
        <dbReference type="Proteomes" id="UP000304941"/>
    </source>
</evidence>
<dbReference type="Proteomes" id="UP000304941">
    <property type="component" value="Unassembled WGS sequence"/>
</dbReference>
<evidence type="ECO:0000256" key="1">
    <source>
        <dbReference type="ARBA" id="ARBA00004496"/>
    </source>
</evidence>
<dbReference type="PANTHER" id="PTHR46796:SF6">
    <property type="entry name" value="ARAC SUBFAMILY"/>
    <property type="match status" value="1"/>
</dbReference>
<dbReference type="Pfam" id="PF12833">
    <property type="entry name" value="HTH_18"/>
    <property type="match status" value="1"/>
</dbReference>
<evidence type="ECO:0000313" key="8">
    <source>
        <dbReference type="EMBL" id="TLG88106.1"/>
    </source>
</evidence>
<keyword evidence="3" id="KW-0238">DNA-binding</keyword>
<dbReference type="InterPro" id="IPR018060">
    <property type="entry name" value="HTH_AraC"/>
</dbReference>
<dbReference type="InterPro" id="IPR050204">
    <property type="entry name" value="AraC_XylS_family_regulators"/>
</dbReference>
<evidence type="ECO:0000256" key="6">
    <source>
        <dbReference type="ARBA" id="ARBA00037345"/>
    </source>
</evidence>
<dbReference type="Gene3D" id="1.10.10.60">
    <property type="entry name" value="Homeodomain-like"/>
    <property type="match status" value="2"/>
</dbReference>
<comment type="subcellular location">
    <subcellularLocation>
        <location evidence="1">Cytoplasm</location>
    </subcellularLocation>
</comment>
<dbReference type="InterPro" id="IPR009057">
    <property type="entry name" value="Homeodomain-like_sf"/>
</dbReference>
<proteinExistence type="predicted"/>
<evidence type="ECO:0000256" key="5">
    <source>
        <dbReference type="ARBA" id="ARBA00023163"/>
    </source>
</evidence>
<evidence type="ECO:0000256" key="4">
    <source>
        <dbReference type="ARBA" id="ARBA00023159"/>
    </source>
</evidence>
<keyword evidence="4" id="KW-0010">Activator</keyword>
<keyword evidence="9" id="KW-1185">Reference proteome</keyword>
<dbReference type="EMBL" id="VBVZ01000625">
    <property type="protein sequence ID" value="TLG88106.1"/>
    <property type="molecule type" value="Genomic_DNA"/>
</dbReference>
<dbReference type="RefSeq" id="WP_138453781.1">
    <property type="nucleotide sequence ID" value="NZ_VBVZ01000625.1"/>
</dbReference>
<evidence type="ECO:0000256" key="2">
    <source>
        <dbReference type="ARBA" id="ARBA00023015"/>
    </source>
</evidence>
<dbReference type="PROSITE" id="PS00041">
    <property type="entry name" value="HTH_ARAC_FAMILY_1"/>
    <property type="match status" value="1"/>
</dbReference>
<protein>
    <submittedName>
        <fullName evidence="8">Helix-turn-helix transcriptional regulator</fullName>
    </submittedName>
</protein>
<dbReference type="SUPFAM" id="SSF46689">
    <property type="entry name" value="Homeodomain-like"/>
    <property type="match status" value="2"/>
</dbReference>
<evidence type="ECO:0000259" key="7">
    <source>
        <dbReference type="PROSITE" id="PS01124"/>
    </source>
</evidence>
<feature type="domain" description="HTH araC/xylS-type" evidence="7">
    <location>
        <begin position="14"/>
        <end position="112"/>
    </location>
</feature>
<accession>A0ABY2TX74</accession>
<evidence type="ECO:0000256" key="3">
    <source>
        <dbReference type="ARBA" id="ARBA00023125"/>
    </source>
</evidence>
<keyword evidence="2" id="KW-0805">Transcription regulation</keyword>
<dbReference type="PANTHER" id="PTHR46796">
    <property type="entry name" value="HTH-TYPE TRANSCRIPTIONAL ACTIVATOR RHAS-RELATED"/>
    <property type="match status" value="1"/>
</dbReference>
<keyword evidence="5" id="KW-0804">Transcription</keyword>
<sequence>MAQPGATLCSEREQKVKQLILANLAEPLEVTELARACELSRSHFSRAFKRTTGVAPQEWIRQQRIQQAKLLITGSALSLTQISQECGFCDQAHFCHQFSRSEGLNPLAWRKRQLSYRHRLRAAQLAIVNCKETVIQIAAS</sequence>
<dbReference type="SMART" id="SM00342">
    <property type="entry name" value="HTH_ARAC"/>
    <property type="match status" value="1"/>
</dbReference>
<dbReference type="PROSITE" id="PS01124">
    <property type="entry name" value="HTH_ARAC_FAMILY_2"/>
    <property type="match status" value="1"/>
</dbReference>
<dbReference type="InterPro" id="IPR018062">
    <property type="entry name" value="HTH_AraC-typ_CS"/>
</dbReference>